<reference evidence="4" key="1">
    <citation type="submission" date="2018-05" db="EMBL/GenBank/DDBJ databases">
        <authorList>
            <person name="Lanie J.A."/>
            <person name="Ng W.-L."/>
            <person name="Kazmierczak K.M."/>
            <person name="Andrzejewski T.M."/>
            <person name="Davidsen T.M."/>
            <person name="Wayne K.J."/>
            <person name="Tettelin H."/>
            <person name="Glass J.I."/>
            <person name="Rusch D."/>
            <person name="Podicherti R."/>
            <person name="Tsui H.-C.T."/>
            <person name="Winkler M.E."/>
        </authorList>
    </citation>
    <scope>NUCLEOTIDE SEQUENCE</scope>
</reference>
<feature type="compositionally biased region" description="Polar residues" evidence="1">
    <location>
        <begin position="231"/>
        <end position="247"/>
    </location>
</feature>
<proteinExistence type="predicted"/>
<dbReference type="InterPro" id="IPR011990">
    <property type="entry name" value="TPR-like_helical_dom_sf"/>
</dbReference>
<evidence type="ECO:0000259" key="3">
    <source>
        <dbReference type="PROSITE" id="PS51272"/>
    </source>
</evidence>
<feature type="transmembrane region" description="Helical" evidence="2">
    <location>
        <begin position="7"/>
        <end position="28"/>
    </location>
</feature>
<keyword evidence="2" id="KW-0812">Transmembrane</keyword>
<dbReference type="PROSITE" id="PS51272">
    <property type="entry name" value="SLH"/>
    <property type="match status" value="1"/>
</dbReference>
<dbReference type="PANTHER" id="PTHR12558">
    <property type="entry name" value="CELL DIVISION CYCLE 16,23,27"/>
    <property type="match status" value="1"/>
</dbReference>
<name>A0A382D7Q1_9ZZZZ</name>
<dbReference type="AlphaFoldDB" id="A0A382D7Q1"/>
<dbReference type="Pfam" id="PF00395">
    <property type="entry name" value="SLH"/>
    <property type="match status" value="2"/>
</dbReference>
<dbReference type="Pfam" id="PF13181">
    <property type="entry name" value="TPR_8"/>
    <property type="match status" value="2"/>
</dbReference>
<dbReference type="SUPFAM" id="SSF48452">
    <property type="entry name" value="TPR-like"/>
    <property type="match status" value="1"/>
</dbReference>
<dbReference type="PANTHER" id="PTHR12558:SF13">
    <property type="entry name" value="CELL DIVISION CYCLE PROTEIN 27 HOMOLOG"/>
    <property type="match status" value="1"/>
</dbReference>
<keyword evidence="2" id="KW-0472">Membrane</keyword>
<gene>
    <name evidence="4" type="ORF">METZ01_LOCUS187284</name>
</gene>
<accession>A0A382D7Q1</accession>
<evidence type="ECO:0000256" key="1">
    <source>
        <dbReference type="SAM" id="MobiDB-lite"/>
    </source>
</evidence>
<dbReference type="PROSITE" id="PS50005">
    <property type="entry name" value="TPR"/>
    <property type="match status" value="1"/>
</dbReference>
<dbReference type="EMBL" id="UINC01038032">
    <property type="protein sequence ID" value="SVB34430.1"/>
    <property type="molecule type" value="Genomic_DNA"/>
</dbReference>
<sequence>MTLIQKYAIYLGVFYLILYLPACAVKPASELDNPEYHHKAGMRHVEMRQYEEALTSFQRAVDLDKKFAPAYAGMGITHANLKNKKEAKKYAAKAEGLASKDADVLTLCARVWIDLRGQEKKWHKGAEKLLKKALKRKKNHEGATYYTGEVYLYQYKFSEAENQFRMVVEMKGDYSGRADKMWQTSQKIVRAMPGTSMGKKVALHEQITRADLAALLGEELKISVLMEKRTTPASGFQTPDQMRSTASGSGGPSDAKGHWAETWINELSQYGVLEGAPGQPFYPDEPVNRAEYCMAIQRLLTIVTGDAGLEMRYFGESPSRFQDVPSSHPGYNAMALCAERGIMQADMITGRFDPTKPVSGADALLSIRSFQNALRMTF</sequence>
<evidence type="ECO:0000256" key="2">
    <source>
        <dbReference type="SAM" id="Phobius"/>
    </source>
</evidence>
<evidence type="ECO:0000313" key="4">
    <source>
        <dbReference type="EMBL" id="SVB34430.1"/>
    </source>
</evidence>
<feature type="domain" description="SLH" evidence="3">
    <location>
        <begin position="247"/>
        <end position="310"/>
    </location>
</feature>
<dbReference type="InterPro" id="IPR019734">
    <property type="entry name" value="TPR_rpt"/>
</dbReference>
<feature type="region of interest" description="Disordered" evidence="1">
    <location>
        <begin position="231"/>
        <end position="255"/>
    </location>
</feature>
<dbReference type="InterPro" id="IPR001119">
    <property type="entry name" value="SLH_dom"/>
</dbReference>
<keyword evidence="2" id="KW-1133">Transmembrane helix</keyword>
<organism evidence="4">
    <name type="scientific">marine metagenome</name>
    <dbReference type="NCBI Taxonomy" id="408172"/>
    <lineage>
        <taxon>unclassified sequences</taxon>
        <taxon>metagenomes</taxon>
        <taxon>ecological metagenomes</taxon>
    </lineage>
</organism>
<protein>
    <recommendedName>
        <fullName evidence="3">SLH domain-containing protein</fullName>
    </recommendedName>
</protein>
<dbReference type="Gene3D" id="1.25.40.10">
    <property type="entry name" value="Tetratricopeptide repeat domain"/>
    <property type="match status" value="1"/>
</dbReference>
<dbReference type="SMART" id="SM00028">
    <property type="entry name" value="TPR"/>
    <property type="match status" value="3"/>
</dbReference>